<evidence type="ECO:0000256" key="7">
    <source>
        <dbReference type="SAM" id="Phobius"/>
    </source>
</evidence>
<reference evidence="10" key="1">
    <citation type="submission" date="2021-10" db="EMBL/GenBank/DDBJ databases">
        <title>Tropical sea cucumber genome reveals ecological adaptation and Cuvierian tubules defense mechanism.</title>
        <authorList>
            <person name="Chen T."/>
        </authorList>
    </citation>
    <scope>NUCLEOTIDE SEQUENCE</scope>
    <source>
        <strain evidence="10">Nanhai2018</strain>
        <tissue evidence="10">Muscle</tissue>
    </source>
</reference>
<protein>
    <submittedName>
        <fullName evidence="10">Endoplasmic reticulum-Golgi intermediate compartment protein 2</fullName>
    </submittedName>
</protein>
<name>A0A9Q0YIR7_HOLLE</name>
<dbReference type="Proteomes" id="UP001152320">
    <property type="component" value="Chromosome 19"/>
</dbReference>
<dbReference type="AlphaFoldDB" id="A0A9Q0YIR7"/>
<feature type="domain" description="Endoplasmic reticulum vesicle transporter C-terminal" evidence="8">
    <location>
        <begin position="166"/>
        <end position="332"/>
    </location>
</feature>
<dbReference type="OrthoDB" id="5541786at2759"/>
<keyword evidence="5 7" id="KW-0472">Membrane</keyword>
<comment type="similarity">
    <text evidence="2">Belongs to the ERGIC family.</text>
</comment>
<proteinExistence type="inferred from homology"/>
<evidence type="ECO:0000313" key="11">
    <source>
        <dbReference type="Proteomes" id="UP001152320"/>
    </source>
</evidence>
<evidence type="ECO:0000259" key="9">
    <source>
        <dbReference type="Pfam" id="PF13850"/>
    </source>
</evidence>
<evidence type="ECO:0000256" key="4">
    <source>
        <dbReference type="ARBA" id="ARBA00022989"/>
    </source>
</evidence>
<organism evidence="10 11">
    <name type="scientific">Holothuria leucospilota</name>
    <name type="common">Black long sea cucumber</name>
    <name type="synonym">Mertensiothuria leucospilota</name>
    <dbReference type="NCBI Taxonomy" id="206669"/>
    <lineage>
        <taxon>Eukaryota</taxon>
        <taxon>Metazoa</taxon>
        <taxon>Echinodermata</taxon>
        <taxon>Eleutherozoa</taxon>
        <taxon>Echinozoa</taxon>
        <taxon>Holothuroidea</taxon>
        <taxon>Aspidochirotacea</taxon>
        <taxon>Aspidochirotida</taxon>
        <taxon>Holothuriidae</taxon>
        <taxon>Holothuria</taxon>
    </lineage>
</organism>
<dbReference type="PANTHER" id="PTHR10984">
    <property type="entry name" value="ENDOPLASMIC RETICULUM-GOLGI INTERMEDIATE COMPARTMENT PROTEIN"/>
    <property type="match status" value="1"/>
</dbReference>
<feature type="transmembrane region" description="Helical" evidence="7">
    <location>
        <begin position="36"/>
        <end position="56"/>
    </location>
</feature>
<evidence type="ECO:0000256" key="5">
    <source>
        <dbReference type="ARBA" id="ARBA00023136"/>
    </source>
</evidence>
<evidence type="ECO:0000256" key="6">
    <source>
        <dbReference type="SAM" id="MobiDB-lite"/>
    </source>
</evidence>
<dbReference type="GO" id="GO:0006888">
    <property type="term" value="P:endoplasmic reticulum to Golgi vesicle-mediated transport"/>
    <property type="evidence" value="ECO:0007669"/>
    <property type="project" value="TreeGrafter"/>
</dbReference>
<evidence type="ECO:0000313" key="10">
    <source>
        <dbReference type="EMBL" id="KAJ8023257.1"/>
    </source>
</evidence>
<sequence>MRRLNRKQTLQVVKELDAFSKVPEDYQQVSASGGTLALLTFSLIAILVVSEVRFFLKSRMRYQYDVDADLNSKLQINADLTVAMHCSHIGADVVDISGDAAVNYDSSIKTDPVYFEMSLEERSWHNSIRKVREAVAGEQALQEVLLQTGYQGLNHVRPAPTKTEKPFDACRIHGSVTVNKVAGNFHVTMGQNIPFNRGHAHISIMGRGVAQNFSHRIDHFSFGVPGAGVVNPLDGDERITNDSKKLYQYFLQVVPTKINTYRTKLDTYQYAVTEQERSIDHNQGSHGIAGIFFKYELSSLVVSIDEYHDPYWQLLVRLCGIIGGVFATSGLLHLCVSGIFDIVCCRLKKSKSASAGPSVPVHQLPLTPSPGSDGAPLPSPMVSS</sequence>
<dbReference type="PANTHER" id="PTHR10984:SF30">
    <property type="entry name" value="ENDOPLASMIC RETICULUM-GOLGI INTERMEDIATE COMPARTMENT PROTEIN 2"/>
    <property type="match status" value="1"/>
</dbReference>
<evidence type="ECO:0000259" key="8">
    <source>
        <dbReference type="Pfam" id="PF07970"/>
    </source>
</evidence>
<feature type="region of interest" description="Disordered" evidence="6">
    <location>
        <begin position="352"/>
        <end position="384"/>
    </location>
</feature>
<dbReference type="EMBL" id="JAIZAY010000019">
    <property type="protein sequence ID" value="KAJ8023257.1"/>
    <property type="molecule type" value="Genomic_DNA"/>
</dbReference>
<dbReference type="GO" id="GO:0005783">
    <property type="term" value="C:endoplasmic reticulum"/>
    <property type="evidence" value="ECO:0007669"/>
    <property type="project" value="TreeGrafter"/>
</dbReference>
<dbReference type="Pfam" id="PF07970">
    <property type="entry name" value="COPIIcoated_ERV"/>
    <property type="match status" value="1"/>
</dbReference>
<dbReference type="InterPro" id="IPR012936">
    <property type="entry name" value="Erv_C"/>
</dbReference>
<comment type="subcellular location">
    <subcellularLocation>
        <location evidence="1">Endoplasmic reticulum-Golgi intermediate compartment membrane</location>
        <topology evidence="1">Multi-pass membrane protein</topology>
    </subcellularLocation>
</comment>
<accession>A0A9Q0YIR7</accession>
<evidence type="ECO:0000256" key="3">
    <source>
        <dbReference type="ARBA" id="ARBA00022692"/>
    </source>
</evidence>
<dbReference type="Pfam" id="PF13850">
    <property type="entry name" value="ERGIC_N"/>
    <property type="match status" value="1"/>
</dbReference>
<keyword evidence="3 7" id="KW-0812">Transmembrane</keyword>
<feature type="domain" description="Endoplasmic reticulum vesicle transporter N-terminal" evidence="9">
    <location>
        <begin position="13"/>
        <end position="100"/>
    </location>
</feature>
<dbReference type="GO" id="GO:0006890">
    <property type="term" value="P:retrograde vesicle-mediated transport, Golgi to endoplasmic reticulum"/>
    <property type="evidence" value="ECO:0007669"/>
    <property type="project" value="TreeGrafter"/>
</dbReference>
<dbReference type="GO" id="GO:0030134">
    <property type="term" value="C:COPII-coated ER to Golgi transport vesicle"/>
    <property type="evidence" value="ECO:0007669"/>
    <property type="project" value="TreeGrafter"/>
</dbReference>
<comment type="caution">
    <text evidence="10">The sequence shown here is derived from an EMBL/GenBank/DDBJ whole genome shotgun (WGS) entry which is preliminary data.</text>
</comment>
<dbReference type="InterPro" id="IPR039542">
    <property type="entry name" value="Erv_N"/>
</dbReference>
<gene>
    <name evidence="10" type="ORF">HOLleu_35621</name>
</gene>
<keyword evidence="11" id="KW-1185">Reference proteome</keyword>
<dbReference type="GO" id="GO:0033116">
    <property type="term" value="C:endoplasmic reticulum-Golgi intermediate compartment membrane"/>
    <property type="evidence" value="ECO:0007669"/>
    <property type="project" value="UniProtKB-SubCell"/>
</dbReference>
<keyword evidence="4 7" id="KW-1133">Transmembrane helix</keyword>
<evidence type="ECO:0000256" key="2">
    <source>
        <dbReference type="ARBA" id="ARBA00005648"/>
    </source>
</evidence>
<evidence type="ECO:0000256" key="1">
    <source>
        <dbReference type="ARBA" id="ARBA00004457"/>
    </source>
</evidence>
<dbReference type="InterPro" id="IPR045888">
    <property type="entry name" value="Erv"/>
</dbReference>